<feature type="region of interest" description="Disordered" evidence="2">
    <location>
        <begin position="624"/>
        <end position="678"/>
    </location>
</feature>
<evidence type="ECO:0000259" key="3">
    <source>
        <dbReference type="PROSITE" id="PS50003"/>
    </source>
</evidence>
<dbReference type="SUPFAM" id="SSF103657">
    <property type="entry name" value="BAR/IMD domain-like"/>
    <property type="match status" value="1"/>
</dbReference>
<proteinExistence type="predicted"/>
<dbReference type="Proteomes" id="UP001194696">
    <property type="component" value="Unassembled WGS sequence"/>
</dbReference>
<feature type="domain" description="PH" evidence="3">
    <location>
        <begin position="430"/>
        <end position="539"/>
    </location>
</feature>
<dbReference type="InterPro" id="IPR027267">
    <property type="entry name" value="AH/BAR_dom_sf"/>
</dbReference>
<protein>
    <recommendedName>
        <fullName evidence="3">PH domain-containing protein</fullName>
    </recommendedName>
</protein>
<dbReference type="PANTHER" id="PTHR31941:SF1">
    <property type="entry name" value="CYTOSKELETAL SIGNALING PROTEIN SLM1"/>
    <property type="match status" value="1"/>
</dbReference>
<dbReference type="InterPro" id="IPR001849">
    <property type="entry name" value="PH_domain"/>
</dbReference>
<evidence type="ECO:0000313" key="5">
    <source>
        <dbReference type="Proteomes" id="UP001194696"/>
    </source>
</evidence>
<dbReference type="PANTHER" id="PTHR31941">
    <property type="entry name" value="CYTOSKELETAL SIGNALING PROTEIN SLM1"/>
    <property type="match status" value="1"/>
</dbReference>
<feature type="region of interest" description="Disordered" evidence="2">
    <location>
        <begin position="1"/>
        <end position="41"/>
    </location>
</feature>
<gene>
    <name evidence="4" type="ORF">BGZ96_004691</name>
</gene>
<reference evidence="4 5" key="1">
    <citation type="journal article" date="2020" name="Fungal Divers.">
        <title>Resolving the Mortierellaceae phylogeny through synthesis of multi-gene phylogenetics and phylogenomics.</title>
        <authorList>
            <person name="Vandepol N."/>
            <person name="Liber J."/>
            <person name="Desiro A."/>
            <person name="Na H."/>
            <person name="Kennedy M."/>
            <person name="Barry K."/>
            <person name="Grigoriev I.V."/>
            <person name="Miller A.N."/>
            <person name="O'Donnell K."/>
            <person name="Stajich J.E."/>
            <person name="Bonito G."/>
        </authorList>
    </citation>
    <scope>NUCLEOTIDE SEQUENCE [LARGE SCALE GENOMIC DNA]</scope>
    <source>
        <strain evidence="4 5">AD045</strain>
    </source>
</reference>
<dbReference type="SMART" id="SM00233">
    <property type="entry name" value="PH"/>
    <property type="match status" value="1"/>
</dbReference>
<dbReference type="InterPro" id="IPR046869">
    <property type="entry name" value="SLM1/RGC1-like_PH"/>
</dbReference>
<dbReference type="Pfam" id="PF20399">
    <property type="entry name" value="PH_20"/>
    <property type="match status" value="1"/>
</dbReference>
<feature type="compositionally biased region" description="Low complexity" evidence="2">
    <location>
        <begin position="16"/>
        <end position="41"/>
    </location>
</feature>
<dbReference type="InterPro" id="IPR046868">
    <property type="entry name" value="BAR_4"/>
</dbReference>
<dbReference type="InterPro" id="IPR011993">
    <property type="entry name" value="PH-like_dom_sf"/>
</dbReference>
<keyword evidence="5" id="KW-1185">Reference proteome</keyword>
<keyword evidence="1" id="KW-0597">Phosphoprotein</keyword>
<dbReference type="PROSITE" id="PS50003">
    <property type="entry name" value="PH_DOMAIN"/>
    <property type="match status" value="1"/>
</dbReference>
<name>A0ABQ7K617_9FUNG</name>
<evidence type="ECO:0000313" key="4">
    <source>
        <dbReference type="EMBL" id="KAG0291946.1"/>
    </source>
</evidence>
<feature type="compositionally biased region" description="Polar residues" evidence="2">
    <location>
        <begin position="662"/>
        <end position="678"/>
    </location>
</feature>
<sequence length="678" mass="73572">MESTFGKALSRTFMRKSSAPAPKPAAPVTASPPVSPQPTAAALPPHKQIFIDTHPNTLATNVHGKGYSNGHGGQNGRVSPDSIPSPTLQATISPPDSAVPFSPEKSTAPPVHFATNTNGTSDVMSPKVTHTTHTRESTVMSTASTEGDTMPISGNEGINPADILLNRLNSYSAIVKNLQLYFTEIAAVEEGTSKAMQRASTLIFVPFRDGHQFVGQGGLQDVCIGVRNSANTRSEQHAMAARFLDETIVKNLRKLKQDIKSKAKALKADSNLYNMKLFKEREATQERIGQLARAIGLQENARGGHHTDVQSDPYLIQLALKRQLVKQVHEENLFARALQQSQEQIRIFESHIVKEIKQILAAFAKYQLSHASAGSSESWAQTEMALQVLQEDTEWCHFLDKNKHRLFPSELVDANPEELDYQCKENPYVIPIKTAHLSRQSSVLKTWRDGFFVLTLAGWLHVFSSSKDLGTDSVPERSIYLPTAILGPHSDSGQKQHVFSLDGKGMGGLLHRDAQTFTVRAHSREEMLDWWNEVAKHTRASLVTQVVAGSNFNSSSSIVRPGVKSPVLTNAAPILQGPSPPYERLDEKTELPNSHVIGQTASLPAPAGGAVTTAAAVAAPVAATTTTTTNGAPPPVTAESRAPAMHILPEKAPIQDQHPMKRQNTGSTVSLNTPQLVQ</sequence>
<dbReference type="EMBL" id="JAAAIM010000218">
    <property type="protein sequence ID" value="KAG0291946.1"/>
    <property type="molecule type" value="Genomic_DNA"/>
</dbReference>
<feature type="region of interest" description="Disordered" evidence="2">
    <location>
        <begin position="57"/>
        <end position="153"/>
    </location>
</feature>
<evidence type="ECO:0000256" key="1">
    <source>
        <dbReference type="ARBA" id="ARBA00022553"/>
    </source>
</evidence>
<comment type="caution">
    <text evidence="4">The sequence shown here is derived from an EMBL/GenBank/DDBJ whole genome shotgun (WGS) entry which is preliminary data.</text>
</comment>
<dbReference type="SUPFAM" id="SSF50729">
    <property type="entry name" value="PH domain-like"/>
    <property type="match status" value="1"/>
</dbReference>
<feature type="compositionally biased region" description="Polar residues" evidence="2">
    <location>
        <begin position="114"/>
        <end position="147"/>
    </location>
</feature>
<dbReference type="Pfam" id="PF20400">
    <property type="entry name" value="BAR_4"/>
    <property type="match status" value="1"/>
</dbReference>
<accession>A0ABQ7K617</accession>
<dbReference type="Gene3D" id="1.20.1270.60">
    <property type="entry name" value="Arfaptin homology (AH) domain/BAR domain"/>
    <property type="match status" value="1"/>
</dbReference>
<evidence type="ECO:0000256" key="2">
    <source>
        <dbReference type="SAM" id="MobiDB-lite"/>
    </source>
</evidence>
<dbReference type="Gene3D" id="2.30.29.30">
    <property type="entry name" value="Pleckstrin-homology domain (PH domain)/Phosphotyrosine-binding domain (PTB)"/>
    <property type="match status" value="1"/>
</dbReference>
<organism evidence="4 5">
    <name type="scientific">Linnemannia gamsii</name>
    <dbReference type="NCBI Taxonomy" id="64522"/>
    <lineage>
        <taxon>Eukaryota</taxon>
        <taxon>Fungi</taxon>
        <taxon>Fungi incertae sedis</taxon>
        <taxon>Mucoromycota</taxon>
        <taxon>Mortierellomycotina</taxon>
        <taxon>Mortierellomycetes</taxon>
        <taxon>Mortierellales</taxon>
        <taxon>Mortierellaceae</taxon>
        <taxon>Linnemannia</taxon>
    </lineage>
</organism>
<feature type="compositionally biased region" description="Polar residues" evidence="2">
    <location>
        <begin position="82"/>
        <end position="94"/>
    </location>
</feature>